<dbReference type="GO" id="GO:0005524">
    <property type="term" value="F:ATP binding"/>
    <property type="evidence" value="ECO:0007669"/>
    <property type="project" value="InterPro"/>
</dbReference>
<dbReference type="GeneID" id="19972027"/>
<evidence type="ECO:0000259" key="7">
    <source>
        <dbReference type="PROSITE" id="PS50011"/>
    </source>
</evidence>
<gene>
    <name evidence="8" type="ORF">HMPREF1541_04688</name>
</gene>
<dbReference type="InParanoid" id="W2RV91"/>
<dbReference type="SUPFAM" id="SSF56112">
    <property type="entry name" value="Protein kinase-like (PK-like)"/>
    <property type="match status" value="1"/>
</dbReference>
<evidence type="ECO:0000313" key="8">
    <source>
        <dbReference type="EMBL" id="ETN40411.1"/>
    </source>
</evidence>
<dbReference type="InterPro" id="IPR000719">
    <property type="entry name" value="Prot_kinase_dom"/>
</dbReference>
<dbReference type="FunFam" id="1.10.510.10:FF:000693">
    <property type="entry name" value="Serine/threonine protein kinase, putative"/>
    <property type="match status" value="1"/>
</dbReference>
<protein>
    <recommendedName>
        <fullName evidence="2">Serine/threonine-protein kinase ATG1</fullName>
    </recommendedName>
    <alternativeName>
        <fullName evidence="5">Autophagy-related protein 1</fullName>
    </alternativeName>
    <alternativeName>
        <fullName evidence="3">Serine/threonine-protein kinase atg1</fullName>
    </alternativeName>
</protein>
<dbReference type="InterPro" id="IPR008271">
    <property type="entry name" value="Ser/Thr_kinase_AS"/>
</dbReference>
<feature type="compositionally biased region" description="Acidic residues" evidence="6">
    <location>
        <begin position="436"/>
        <end position="447"/>
    </location>
</feature>
<dbReference type="AlphaFoldDB" id="W2RV91"/>
<dbReference type="GO" id="GO:0034045">
    <property type="term" value="C:phagophore assembly site membrane"/>
    <property type="evidence" value="ECO:0007669"/>
    <property type="project" value="UniProtKB-SubCell"/>
</dbReference>
<evidence type="ECO:0000256" key="3">
    <source>
        <dbReference type="ARBA" id="ARBA00019599"/>
    </source>
</evidence>
<feature type="region of interest" description="Disordered" evidence="6">
    <location>
        <begin position="386"/>
        <end position="419"/>
    </location>
</feature>
<dbReference type="eggNOG" id="KOG0583">
    <property type="taxonomic scope" value="Eukaryota"/>
</dbReference>
<evidence type="ECO:0000256" key="5">
    <source>
        <dbReference type="ARBA" id="ARBA00030237"/>
    </source>
</evidence>
<sequence length="612" mass="69208">MECMKDRFQKGQILDGRFRTLAPLNHGSFGMVFLAEDLTTGQEVAIKCLTKPGVPGATSVTTDEGLEELACHAILKHHPHLVNLIHHFETPSHSYLVLEYCPQGDLYEAIRLGHGPLQTEHVRRFILQLIDGVEHMHNNGLYHRDIKPENIFLMQDGSAKLGDFGLATKSQWSYESCVGSDRYMAPEQYDPAGVGYCPAYADVWSIGICLLNVLFSRNPFLTPTDSDVLFADYRRDRQSLFDIFPSMSQDTFEVLNIAMAIDPQKRDIKLVRQAVQRVLSFTTDDDSLDEFCTEGRDTIRASKNREPLRTPSVQSPHLEAGGAFPWTKALNATPQRNLSVIPDAYEEDLFENESLPKLGESWFSVHATTPSMASVLDSAYGSLSKPMGIRLPTRNPPRPDPVTVPSSLPIRASRPIPTMSSVFGKKDAVAKSWSDMFEEDEESEREEADLRVRREKNSRTWSQDSQKQLPVPPGVLTESKSRSSSNARRSRTPKPYSPTKVHVNNENSDPAVWRPRQEPRLSPKQAPADKWAALGDKRRNIPAETESSTKKRSMTTGSRKRPATTFDTWRRRDSRANKQRPAFLNQDWRKARAVESDDDDHEWVGGWHNFHL</sequence>
<evidence type="ECO:0000256" key="1">
    <source>
        <dbReference type="ARBA" id="ARBA00004623"/>
    </source>
</evidence>
<organism evidence="8 9">
    <name type="scientific">Cyphellophora europaea (strain CBS 101466)</name>
    <name type="common">Phialophora europaea</name>
    <dbReference type="NCBI Taxonomy" id="1220924"/>
    <lineage>
        <taxon>Eukaryota</taxon>
        <taxon>Fungi</taxon>
        <taxon>Dikarya</taxon>
        <taxon>Ascomycota</taxon>
        <taxon>Pezizomycotina</taxon>
        <taxon>Eurotiomycetes</taxon>
        <taxon>Chaetothyriomycetidae</taxon>
        <taxon>Chaetothyriales</taxon>
        <taxon>Cyphellophoraceae</taxon>
        <taxon>Cyphellophora</taxon>
    </lineage>
</organism>
<dbReference type="OrthoDB" id="4062651at2759"/>
<feature type="domain" description="Protein kinase" evidence="7">
    <location>
        <begin position="18"/>
        <end position="279"/>
    </location>
</feature>
<dbReference type="SMART" id="SM00220">
    <property type="entry name" value="S_TKc"/>
    <property type="match status" value="1"/>
</dbReference>
<feature type="compositionally biased region" description="Basic residues" evidence="6">
    <location>
        <begin position="550"/>
        <end position="562"/>
    </location>
</feature>
<dbReference type="PROSITE" id="PS00108">
    <property type="entry name" value="PROTEIN_KINASE_ST"/>
    <property type="match status" value="1"/>
</dbReference>
<dbReference type="EMBL" id="KB822720">
    <property type="protein sequence ID" value="ETN40411.1"/>
    <property type="molecule type" value="Genomic_DNA"/>
</dbReference>
<dbReference type="Proteomes" id="UP000030752">
    <property type="component" value="Unassembled WGS sequence"/>
</dbReference>
<dbReference type="PANTHER" id="PTHR24348">
    <property type="entry name" value="SERINE/THREONINE-PROTEIN KINASE UNC-51-RELATED"/>
    <property type="match status" value="1"/>
</dbReference>
<feature type="region of interest" description="Disordered" evidence="6">
    <location>
        <begin position="436"/>
        <end position="584"/>
    </location>
</feature>
<dbReference type="RefSeq" id="XP_008717254.1">
    <property type="nucleotide sequence ID" value="XM_008719032.1"/>
</dbReference>
<dbReference type="PANTHER" id="PTHR24348:SF68">
    <property type="entry name" value="SERINE_THREONINE-PROTEIN KINASE ATG1C"/>
    <property type="match status" value="1"/>
</dbReference>
<dbReference type="InterPro" id="IPR011009">
    <property type="entry name" value="Kinase-like_dom_sf"/>
</dbReference>
<evidence type="ECO:0000256" key="2">
    <source>
        <dbReference type="ARBA" id="ARBA00018572"/>
    </source>
</evidence>
<evidence type="ECO:0000313" key="9">
    <source>
        <dbReference type="Proteomes" id="UP000030752"/>
    </source>
</evidence>
<dbReference type="HOGENOM" id="CLU_000288_172_1_1"/>
<dbReference type="GO" id="GO:0010506">
    <property type="term" value="P:regulation of autophagy"/>
    <property type="evidence" value="ECO:0007669"/>
    <property type="project" value="InterPro"/>
</dbReference>
<evidence type="ECO:0000256" key="4">
    <source>
        <dbReference type="ARBA" id="ARBA00023006"/>
    </source>
</evidence>
<dbReference type="STRING" id="1220924.W2RV91"/>
<feature type="compositionally biased region" description="Polar residues" evidence="6">
    <location>
        <begin position="459"/>
        <end position="468"/>
    </location>
</feature>
<dbReference type="GO" id="GO:0006914">
    <property type="term" value="P:autophagy"/>
    <property type="evidence" value="ECO:0007669"/>
    <property type="project" value="UniProtKB-KW"/>
</dbReference>
<dbReference type="Gene3D" id="1.10.510.10">
    <property type="entry name" value="Transferase(Phosphotransferase) domain 1"/>
    <property type="match status" value="1"/>
</dbReference>
<accession>W2RV91</accession>
<dbReference type="InterPro" id="IPR045269">
    <property type="entry name" value="Atg1-like"/>
</dbReference>
<dbReference type="VEuPathDB" id="FungiDB:HMPREF1541_04688"/>
<keyword evidence="4" id="KW-0072">Autophagy</keyword>
<proteinExistence type="predicted"/>
<evidence type="ECO:0000256" key="6">
    <source>
        <dbReference type="SAM" id="MobiDB-lite"/>
    </source>
</evidence>
<dbReference type="Pfam" id="PF00069">
    <property type="entry name" value="Pkinase"/>
    <property type="match status" value="1"/>
</dbReference>
<keyword evidence="9" id="KW-1185">Reference proteome</keyword>
<name>W2RV91_CYPE1</name>
<feature type="compositionally biased region" description="Basic and acidic residues" evidence="6">
    <location>
        <begin position="448"/>
        <end position="458"/>
    </location>
</feature>
<dbReference type="GO" id="GO:0004674">
    <property type="term" value="F:protein serine/threonine kinase activity"/>
    <property type="evidence" value="ECO:0007669"/>
    <property type="project" value="InterPro"/>
</dbReference>
<comment type="subcellular location">
    <subcellularLocation>
        <location evidence="1">Preautophagosomal structure membrane</location>
        <topology evidence="1">Peripheral membrane protein</topology>
    </subcellularLocation>
</comment>
<dbReference type="PROSITE" id="PS50011">
    <property type="entry name" value="PROTEIN_KINASE_DOM"/>
    <property type="match status" value="1"/>
</dbReference>
<reference evidence="8 9" key="1">
    <citation type="submission" date="2013-03" db="EMBL/GenBank/DDBJ databases">
        <title>The Genome Sequence of Phialophora europaea CBS 101466.</title>
        <authorList>
            <consortium name="The Broad Institute Genomics Platform"/>
            <person name="Cuomo C."/>
            <person name="de Hoog S."/>
            <person name="Gorbushina A."/>
            <person name="Walker B."/>
            <person name="Young S.K."/>
            <person name="Zeng Q."/>
            <person name="Gargeya S."/>
            <person name="Fitzgerald M."/>
            <person name="Haas B."/>
            <person name="Abouelleil A."/>
            <person name="Allen A.W."/>
            <person name="Alvarado L."/>
            <person name="Arachchi H.M."/>
            <person name="Berlin A.M."/>
            <person name="Chapman S.B."/>
            <person name="Gainer-Dewar J."/>
            <person name="Goldberg J."/>
            <person name="Griggs A."/>
            <person name="Gujja S."/>
            <person name="Hansen M."/>
            <person name="Howarth C."/>
            <person name="Imamovic A."/>
            <person name="Ireland A."/>
            <person name="Larimer J."/>
            <person name="McCowan C."/>
            <person name="Murphy C."/>
            <person name="Pearson M."/>
            <person name="Poon T.W."/>
            <person name="Priest M."/>
            <person name="Roberts A."/>
            <person name="Saif S."/>
            <person name="Shea T."/>
            <person name="Sisk P."/>
            <person name="Sykes S."/>
            <person name="Wortman J."/>
            <person name="Nusbaum C."/>
            <person name="Birren B."/>
        </authorList>
    </citation>
    <scope>NUCLEOTIDE SEQUENCE [LARGE SCALE GENOMIC DNA]</scope>
    <source>
        <strain evidence="8 9">CBS 101466</strain>
    </source>
</reference>